<dbReference type="PANTHER" id="PTHR12832:SF11">
    <property type="entry name" value="LD23868P"/>
    <property type="match status" value="1"/>
</dbReference>
<evidence type="ECO:0000313" key="3">
    <source>
        <dbReference type="EMBL" id="KAF2127250.1"/>
    </source>
</evidence>
<dbReference type="GO" id="GO:0010737">
    <property type="term" value="P:protein kinase A signaling"/>
    <property type="evidence" value="ECO:0007669"/>
    <property type="project" value="TreeGrafter"/>
</dbReference>
<dbReference type="EMBL" id="ML977511">
    <property type="protein sequence ID" value="KAF2127250.1"/>
    <property type="molecule type" value="Genomic_DNA"/>
</dbReference>
<evidence type="ECO:0000313" key="4">
    <source>
        <dbReference type="Proteomes" id="UP000799771"/>
    </source>
</evidence>
<evidence type="ECO:0008006" key="5">
    <source>
        <dbReference type="Google" id="ProtNLM"/>
    </source>
</evidence>
<dbReference type="InterPro" id="IPR008862">
    <property type="entry name" value="Tcp11"/>
</dbReference>
<evidence type="ECO:0000256" key="2">
    <source>
        <dbReference type="SAM" id="MobiDB-lite"/>
    </source>
</evidence>
<sequence>MNTQTPNTTGSRVLSSADRGYSTLSTTTVDVENSRAPATSTWHGPLISSGASQHDEKPCAGHGTRLAPEEEVVMRDARTSLPTRSRHLNIPEQLAELIISMIPGPEGKEMAEAYREATDLPPITNLSLSELDIQNIIPNIRLRHDVNFDRDLSFRPNLDGSKGQEKMKAAQKYWRALVAELELYTRLFRGTPPLRELKGTDWTTVTRHAERRIPIIFQTIQDVLKSLVPDRDHSRVDEHLDVPMLMQEIERGVCDLVRLAEWMAHLLKEHCAPMRDGWVDKMVAYIKLGVTTNSSGDIVKGLCELLGILEAMKLDVANHQIRNLKTLLIEDTINFEKHYHLDRLVNGRARVNINTAHTWYSLAVEDFGQQCITPRHEPLRLQLEVFVRAVTATIFNRDGGFEFPETFYLDQDRLRVLKAEIEDVVSFDICFDMFANLIKQFGYEGPVSPTTRQQLRISLSAIMGEAIGYGFQTWIMNSEALSLEILRQASLFAGQPQTHDLDSILKAEQLFRHLFHTSAATHAERLEASMLLQVLACANRHSNSSPTDLFNTLVPVANSVPLPPAQPSRPATGPDSFTFLLPQHAANTKLMDIANRITHIVLLHWRIWRPIAYVQEEEMKQSSGTLALGEVSSLSASPQPPLTNRSSAHPAVDGAQGIPNLNTRDVQDSGQESSVAHETPSQ</sequence>
<dbReference type="GeneID" id="54404498"/>
<dbReference type="OrthoDB" id="276323at2759"/>
<evidence type="ECO:0000256" key="1">
    <source>
        <dbReference type="ARBA" id="ARBA00010954"/>
    </source>
</evidence>
<keyword evidence="4" id="KW-1185">Reference proteome</keyword>
<name>A0A6A6A5Z8_9PLEO</name>
<protein>
    <recommendedName>
        <fullName evidence="5">Tcp11-domain-containing protein</fullName>
    </recommendedName>
</protein>
<dbReference type="AlphaFoldDB" id="A0A6A6A5Z8"/>
<feature type="compositionally biased region" description="Polar residues" evidence="2">
    <location>
        <begin position="659"/>
        <end position="682"/>
    </location>
</feature>
<proteinExistence type="inferred from homology"/>
<dbReference type="RefSeq" id="XP_033521639.1">
    <property type="nucleotide sequence ID" value="XM_033664066.1"/>
</dbReference>
<reference evidence="3" key="1">
    <citation type="journal article" date="2020" name="Stud. Mycol.">
        <title>101 Dothideomycetes genomes: a test case for predicting lifestyles and emergence of pathogens.</title>
        <authorList>
            <person name="Haridas S."/>
            <person name="Albert R."/>
            <person name="Binder M."/>
            <person name="Bloem J."/>
            <person name="Labutti K."/>
            <person name="Salamov A."/>
            <person name="Andreopoulos B."/>
            <person name="Baker S."/>
            <person name="Barry K."/>
            <person name="Bills G."/>
            <person name="Bluhm B."/>
            <person name="Cannon C."/>
            <person name="Castanera R."/>
            <person name="Culley D."/>
            <person name="Daum C."/>
            <person name="Ezra D."/>
            <person name="Gonzalez J."/>
            <person name="Henrissat B."/>
            <person name="Kuo A."/>
            <person name="Liang C."/>
            <person name="Lipzen A."/>
            <person name="Lutzoni F."/>
            <person name="Magnuson J."/>
            <person name="Mondo S."/>
            <person name="Nolan M."/>
            <person name="Ohm R."/>
            <person name="Pangilinan J."/>
            <person name="Park H.-J."/>
            <person name="Ramirez L."/>
            <person name="Alfaro M."/>
            <person name="Sun H."/>
            <person name="Tritt A."/>
            <person name="Yoshinaga Y."/>
            <person name="Zwiers L.-H."/>
            <person name="Turgeon B."/>
            <person name="Goodwin S."/>
            <person name="Spatafora J."/>
            <person name="Crous P."/>
            <person name="Grigoriev I."/>
        </authorList>
    </citation>
    <scope>NUCLEOTIDE SEQUENCE</scope>
    <source>
        <strain evidence="3">CBS 119687</strain>
    </source>
</reference>
<accession>A0A6A6A5Z8</accession>
<dbReference type="Proteomes" id="UP000799771">
    <property type="component" value="Unassembled WGS sequence"/>
</dbReference>
<dbReference type="PANTHER" id="PTHR12832">
    <property type="entry name" value="TESTIS-SPECIFIC PROTEIN PBS13 T-COMPLEX 11"/>
    <property type="match status" value="1"/>
</dbReference>
<feature type="compositionally biased region" description="Polar residues" evidence="2">
    <location>
        <begin position="632"/>
        <end position="647"/>
    </location>
</feature>
<feature type="region of interest" description="Disordered" evidence="2">
    <location>
        <begin position="631"/>
        <end position="682"/>
    </location>
</feature>
<organism evidence="3 4">
    <name type="scientific">Dothidotthia symphoricarpi CBS 119687</name>
    <dbReference type="NCBI Taxonomy" id="1392245"/>
    <lineage>
        <taxon>Eukaryota</taxon>
        <taxon>Fungi</taxon>
        <taxon>Dikarya</taxon>
        <taxon>Ascomycota</taxon>
        <taxon>Pezizomycotina</taxon>
        <taxon>Dothideomycetes</taxon>
        <taxon>Pleosporomycetidae</taxon>
        <taxon>Pleosporales</taxon>
        <taxon>Dothidotthiaceae</taxon>
        <taxon>Dothidotthia</taxon>
    </lineage>
</organism>
<dbReference type="Pfam" id="PF05794">
    <property type="entry name" value="Tcp11"/>
    <property type="match status" value="1"/>
</dbReference>
<gene>
    <name evidence="3" type="ORF">P153DRAFT_296059</name>
</gene>
<comment type="similarity">
    <text evidence="1">Belongs to the TCP11 family.</text>
</comment>